<comment type="caution">
    <text evidence="1">The sequence shown here is derived from an EMBL/GenBank/DDBJ whole genome shotgun (WGS) entry which is preliminary data.</text>
</comment>
<name>A0A8J3D6A4_9BACT</name>
<reference evidence="1 2" key="1">
    <citation type="journal article" date="2014" name="Int. J. Syst. Evol. Microbiol.">
        <title>Complete genome sequence of Corynebacterium casei LMG S-19264T (=DSM 44701T), isolated from a smear-ripened cheese.</title>
        <authorList>
            <consortium name="US DOE Joint Genome Institute (JGI-PGF)"/>
            <person name="Walter F."/>
            <person name="Albersmeier A."/>
            <person name="Kalinowski J."/>
            <person name="Ruckert C."/>
        </authorList>
    </citation>
    <scope>NUCLEOTIDE SEQUENCE [LARGE SCALE GENOMIC DNA]</scope>
    <source>
        <strain evidence="1 2">KCTC 12866</strain>
    </source>
</reference>
<protein>
    <submittedName>
        <fullName evidence="1">Uncharacterized protein</fullName>
    </submittedName>
</protein>
<dbReference type="EMBL" id="BMXF01000004">
    <property type="protein sequence ID" value="GHB80883.1"/>
    <property type="molecule type" value="Genomic_DNA"/>
</dbReference>
<evidence type="ECO:0000313" key="1">
    <source>
        <dbReference type="EMBL" id="GHB80883.1"/>
    </source>
</evidence>
<organism evidence="1 2">
    <name type="scientific">Persicitalea jodogahamensis</name>
    <dbReference type="NCBI Taxonomy" id="402147"/>
    <lineage>
        <taxon>Bacteria</taxon>
        <taxon>Pseudomonadati</taxon>
        <taxon>Bacteroidota</taxon>
        <taxon>Cytophagia</taxon>
        <taxon>Cytophagales</taxon>
        <taxon>Spirosomataceae</taxon>
        <taxon>Persicitalea</taxon>
    </lineage>
</organism>
<evidence type="ECO:0000313" key="2">
    <source>
        <dbReference type="Proteomes" id="UP000598271"/>
    </source>
</evidence>
<dbReference type="InterPro" id="IPR040837">
    <property type="entry name" value="Bact_RF_family7"/>
</dbReference>
<keyword evidence="2" id="KW-1185">Reference proteome</keyword>
<dbReference type="Proteomes" id="UP000598271">
    <property type="component" value="Unassembled WGS sequence"/>
</dbReference>
<dbReference type="RefSeq" id="WP_189566405.1">
    <property type="nucleotide sequence ID" value="NZ_BMXF01000004.1"/>
</dbReference>
<sequence>MEIFKVEQLNELLNVKGLHHVTIFSPTSRDSTDNHQKDKINFKNQLQEAISQLNKLYGWNDNEAREYLKPGYDLLEDSQFWQHGSDGLAYFQSSKGVNIKTLPLEIEKPSTYVGKGFMLRPLIPLLNADGRFYVLNINLEDVRLYEATPGTVSEVVLNEEVPTTIDDYMKFLEKEEHLQWRSGQGGKAGATFHGHGVTDTDKEDIKQYFHQLSNEVDGILNCDPLPTVLAGVEYLLPMYRETSKYNKYVEHTIHGSFSEADAAVLHAKAWEFMESKFDAERDERFEKYAELANGDWASSDQDKVIKAALTGQVETLFVRENAAIWGVFNEQLYELEIEPSSTPETKDLLTEAAIKTIMQQGKVYQCSEEEMPEDGKVISAIFRNPVVV</sequence>
<proteinExistence type="predicted"/>
<gene>
    <name evidence="1" type="ORF">GCM10007390_39370</name>
</gene>
<dbReference type="Pfam" id="PF18849">
    <property type="entry name" value="baeRF_family7"/>
    <property type="match status" value="1"/>
</dbReference>
<dbReference type="AlphaFoldDB" id="A0A8J3D6A4"/>
<accession>A0A8J3D6A4</accession>